<dbReference type="SUPFAM" id="SSF53850">
    <property type="entry name" value="Periplasmic binding protein-like II"/>
    <property type="match status" value="1"/>
</dbReference>
<dbReference type="Gene3D" id="3.40.190.10">
    <property type="entry name" value="Periplasmic binding protein-like II"/>
    <property type="match status" value="2"/>
</dbReference>
<dbReference type="PANTHER" id="PTHR30346:SF0">
    <property type="entry name" value="HCA OPERON TRANSCRIPTIONAL ACTIVATOR HCAR"/>
    <property type="match status" value="1"/>
</dbReference>
<dbReference type="Gene3D" id="1.10.10.10">
    <property type="entry name" value="Winged helix-like DNA-binding domain superfamily/Winged helix DNA-binding domain"/>
    <property type="match status" value="1"/>
</dbReference>
<dbReference type="InterPro" id="IPR005119">
    <property type="entry name" value="LysR_subst-bd"/>
</dbReference>
<dbReference type="PROSITE" id="PS50931">
    <property type="entry name" value="HTH_LYSR"/>
    <property type="match status" value="1"/>
</dbReference>
<evidence type="ECO:0000313" key="6">
    <source>
        <dbReference type="EMBL" id="MEZ8722443.1"/>
    </source>
</evidence>
<dbReference type="InterPro" id="IPR036388">
    <property type="entry name" value="WH-like_DNA-bd_sf"/>
</dbReference>
<protein>
    <submittedName>
        <fullName evidence="6">LysR family transcriptional regulator</fullName>
    </submittedName>
</protein>
<organism evidence="6 7">
    <name type="scientific">Vibrio pomeroyi</name>
    <dbReference type="NCBI Taxonomy" id="198832"/>
    <lineage>
        <taxon>Bacteria</taxon>
        <taxon>Pseudomonadati</taxon>
        <taxon>Pseudomonadota</taxon>
        <taxon>Gammaproteobacteria</taxon>
        <taxon>Vibrionales</taxon>
        <taxon>Vibrionaceae</taxon>
        <taxon>Vibrio</taxon>
    </lineage>
</organism>
<keyword evidence="2" id="KW-0805">Transcription regulation</keyword>
<accession>A0ABV4MZF2</accession>
<comment type="similarity">
    <text evidence="1">Belongs to the LysR transcriptional regulatory family.</text>
</comment>
<keyword evidence="3" id="KW-0238">DNA-binding</keyword>
<dbReference type="InterPro" id="IPR000847">
    <property type="entry name" value="LysR_HTH_N"/>
</dbReference>
<reference evidence="6 7" key="1">
    <citation type="journal article" date="2024" name="ISME J.">
        <title>Tailless and filamentous prophages are predominant in marine Vibrio.</title>
        <authorList>
            <person name="Steensen K."/>
            <person name="Seneca J."/>
            <person name="Bartlau N."/>
            <person name="Yu X.A."/>
            <person name="Hussain F.A."/>
            <person name="Polz M.F."/>
        </authorList>
    </citation>
    <scope>NUCLEOTIDE SEQUENCE [LARGE SCALE GENOMIC DNA]</scope>
    <source>
        <strain evidence="6 7">10N.239.312.F12</strain>
    </source>
</reference>
<dbReference type="CDD" id="cd08414">
    <property type="entry name" value="PBP2_LTTR_aromatics_like"/>
    <property type="match status" value="1"/>
</dbReference>
<dbReference type="Pfam" id="PF03466">
    <property type="entry name" value="LysR_substrate"/>
    <property type="match status" value="1"/>
</dbReference>
<evidence type="ECO:0000259" key="5">
    <source>
        <dbReference type="PROSITE" id="PS50931"/>
    </source>
</evidence>
<dbReference type="EMBL" id="JBFSSG010000035">
    <property type="protein sequence ID" value="MEZ8722443.1"/>
    <property type="molecule type" value="Genomic_DNA"/>
</dbReference>
<dbReference type="PANTHER" id="PTHR30346">
    <property type="entry name" value="TRANSCRIPTIONAL DUAL REGULATOR HCAR-RELATED"/>
    <property type="match status" value="1"/>
</dbReference>
<comment type="caution">
    <text evidence="6">The sequence shown here is derived from an EMBL/GenBank/DDBJ whole genome shotgun (WGS) entry which is preliminary data.</text>
</comment>
<name>A0ABV4MZF2_9VIBR</name>
<sequence length="308" mass="34059">MEIKVLRSFVAVATHCSFSRAAKELHTVQPAISRHITSLEDELGVKLFFRTSREVTITAAGSRLLQDAIHLIEQTENTKQAVIQAASGVVGSLKIGYLGGATLGFLPALVRNYLQHNPNIDVGLYEMTVSEQIEALEKHDIDIAFSRVLPAGFEDRYISTNIYTDKLVAAVSITHPLANQDEINLSELKNAPFVLFEREQAVGLFDAIITQCQMSGFSPNIKKQPNQMQAVLTQVAAGLGVTIVPYSVKDLRCDECSFISIRSNQAIDSKPVEIPLVMTHHRHTLSPTARVFADLAYNEVDNIRRKMT</sequence>
<evidence type="ECO:0000256" key="1">
    <source>
        <dbReference type="ARBA" id="ARBA00009437"/>
    </source>
</evidence>
<keyword evidence="7" id="KW-1185">Reference proteome</keyword>
<dbReference type="Pfam" id="PF00126">
    <property type="entry name" value="HTH_1"/>
    <property type="match status" value="1"/>
</dbReference>
<proteinExistence type="inferred from homology"/>
<dbReference type="RefSeq" id="WP_372124482.1">
    <property type="nucleotide sequence ID" value="NZ_JBFSSG010000035.1"/>
</dbReference>
<dbReference type="InterPro" id="IPR036390">
    <property type="entry name" value="WH_DNA-bd_sf"/>
</dbReference>
<evidence type="ECO:0000313" key="7">
    <source>
        <dbReference type="Proteomes" id="UP001570071"/>
    </source>
</evidence>
<evidence type="ECO:0000256" key="2">
    <source>
        <dbReference type="ARBA" id="ARBA00023015"/>
    </source>
</evidence>
<feature type="domain" description="HTH lysR-type" evidence="5">
    <location>
        <begin position="1"/>
        <end position="58"/>
    </location>
</feature>
<dbReference type="Proteomes" id="UP001570071">
    <property type="component" value="Unassembled WGS sequence"/>
</dbReference>
<evidence type="ECO:0000256" key="4">
    <source>
        <dbReference type="ARBA" id="ARBA00023163"/>
    </source>
</evidence>
<dbReference type="SUPFAM" id="SSF46785">
    <property type="entry name" value="Winged helix' DNA-binding domain"/>
    <property type="match status" value="1"/>
</dbReference>
<dbReference type="PRINTS" id="PR00039">
    <property type="entry name" value="HTHLYSR"/>
</dbReference>
<evidence type="ECO:0000256" key="3">
    <source>
        <dbReference type="ARBA" id="ARBA00023125"/>
    </source>
</evidence>
<gene>
    <name evidence="6" type="ORF">AB6D66_15320</name>
</gene>
<keyword evidence="4" id="KW-0804">Transcription</keyword>